<reference evidence="1" key="1">
    <citation type="journal article" date="2014" name="Int. J. Syst. Evol. Microbiol.">
        <title>Complete genome sequence of Corynebacterium casei LMG S-19264T (=DSM 44701T), isolated from a smear-ripened cheese.</title>
        <authorList>
            <consortium name="US DOE Joint Genome Institute (JGI-PGF)"/>
            <person name="Walter F."/>
            <person name="Albersmeier A."/>
            <person name="Kalinowski J."/>
            <person name="Ruckert C."/>
        </authorList>
    </citation>
    <scope>NUCLEOTIDE SEQUENCE</scope>
    <source>
        <strain evidence="1">JCM 4391</strain>
    </source>
</reference>
<organism evidence="1 2">
    <name type="scientific">Streptomyces lavendofoliae</name>
    <dbReference type="NCBI Taxonomy" id="67314"/>
    <lineage>
        <taxon>Bacteria</taxon>
        <taxon>Bacillati</taxon>
        <taxon>Actinomycetota</taxon>
        <taxon>Actinomycetes</taxon>
        <taxon>Kitasatosporales</taxon>
        <taxon>Streptomycetaceae</taxon>
        <taxon>Streptomyces</taxon>
    </lineage>
</organism>
<sequence length="79" mass="8460">MAKTQIGARVDAEIAELARKRAADRGMSVGDYLAQLVLEDASGLRARAMGAAERFLGEHQALFDEAEESKRAGKGRQAA</sequence>
<dbReference type="RefSeq" id="WP_189554212.1">
    <property type="nucleotide sequence ID" value="NZ_BMTP01000019.1"/>
</dbReference>
<dbReference type="EMBL" id="BMTP01000019">
    <property type="protein sequence ID" value="GGU61319.1"/>
    <property type="molecule type" value="Genomic_DNA"/>
</dbReference>
<evidence type="ECO:0008006" key="3">
    <source>
        <dbReference type="Google" id="ProtNLM"/>
    </source>
</evidence>
<evidence type="ECO:0000313" key="1">
    <source>
        <dbReference type="EMBL" id="GGU61319.1"/>
    </source>
</evidence>
<dbReference type="Proteomes" id="UP000636661">
    <property type="component" value="Unassembled WGS sequence"/>
</dbReference>
<comment type="caution">
    <text evidence="1">The sequence shown here is derived from an EMBL/GenBank/DDBJ whole genome shotgun (WGS) entry which is preliminary data.</text>
</comment>
<proteinExistence type="predicted"/>
<keyword evidence="2" id="KW-1185">Reference proteome</keyword>
<dbReference type="AlphaFoldDB" id="A0A918I4Y6"/>
<protein>
    <recommendedName>
        <fullName evidence="3">Ribbon-helix-helix protein, CopG family</fullName>
    </recommendedName>
</protein>
<accession>A0A918I4Y6</accession>
<evidence type="ECO:0000313" key="2">
    <source>
        <dbReference type="Proteomes" id="UP000636661"/>
    </source>
</evidence>
<gene>
    <name evidence="1" type="ORF">GCM10010274_57740</name>
</gene>
<name>A0A918I4Y6_9ACTN</name>
<reference evidence="1" key="2">
    <citation type="submission" date="2020-09" db="EMBL/GenBank/DDBJ databases">
        <authorList>
            <person name="Sun Q."/>
            <person name="Ohkuma M."/>
        </authorList>
    </citation>
    <scope>NUCLEOTIDE SEQUENCE</scope>
    <source>
        <strain evidence="1">JCM 4391</strain>
    </source>
</reference>